<gene>
    <name evidence="5" type="ORF">ACFQ07_14780</name>
</gene>
<keyword evidence="2" id="KW-0238">DNA-binding</keyword>
<name>A0ABW3CHT6_9ACTN</name>
<keyword evidence="1" id="KW-0805">Transcription regulation</keyword>
<evidence type="ECO:0000313" key="5">
    <source>
        <dbReference type="EMBL" id="MFD0853500.1"/>
    </source>
</evidence>
<dbReference type="PROSITE" id="PS01124">
    <property type="entry name" value="HTH_ARAC_FAMILY_2"/>
    <property type="match status" value="1"/>
</dbReference>
<feature type="domain" description="HTH araC/xylS-type" evidence="4">
    <location>
        <begin position="1"/>
        <end position="34"/>
    </location>
</feature>
<evidence type="ECO:0000256" key="2">
    <source>
        <dbReference type="ARBA" id="ARBA00023125"/>
    </source>
</evidence>
<evidence type="ECO:0000259" key="4">
    <source>
        <dbReference type="PROSITE" id="PS01124"/>
    </source>
</evidence>
<dbReference type="Gene3D" id="1.10.10.60">
    <property type="entry name" value="Homeodomain-like"/>
    <property type="match status" value="1"/>
</dbReference>
<protein>
    <submittedName>
        <fullName evidence="5">AraC family transcriptional regulator</fullName>
    </submittedName>
</protein>
<dbReference type="Pfam" id="PF00165">
    <property type="entry name" value="HTH_AraC"/>
    <property type="match status" value="1"/>
</dbReference>
<reference evidence="6" key="1">
    <citation type="journal article" date="2019" name="Int. J. Syst. Evol. Microbiol.">
        <title>The Global Catalogue of Microorganisms (GCM) 10K type strain sequencing project: providing services to taxonomists for standard genome sequencing and annotation.</title>
        <authorList>
            <consortium name="The Broad Institute Genomics Platform"/>
            <consortium name="The Broad Institute Genome Sequencing Center for Infectious Disease"/>
            <person name="Wu L."/>
            <person name="Ma J."/>
        </authorList>
    </citation>
    <scope>NUCLEOTIDE SEQUENCE [LARGE SCALE GENOMIC DNA]</scope>
    <source>
        <strain evidence="6">JCM 31696</strain>
    </source>
</reference>
<comment type="caution">
    <text evidence="5">The sequence shown here is derived from an EMBL/GenBank/DDBJ whole genome shotgun (WGS) entry which is preliminary data.</text>
</comment>
<organism evidence="5 6">
    <name type="scientific">Actinomadura adrarensis</name>
    <dbReference type="NCBI Taxonomy" id="1819600"/>
    <lineage>
        <taxon>Bacteria</taxon>
        <taxon>Bacillati</taxon>
        <taxon>Actinomycetota</taxon>
        <taxon>Actinomycetes</taxon>
        <taxon>Streptosporangiales</taxon>
        <taxon>Thermomonosporaceae</taxon>
        <taxon>Actinomadura</taxon>
    </lineage>
</organism>
<dbReference type="SUPFAM" id="SSF46689">
    <property type="entry name" value="Homeodomain-like"/>
    <property type="match status" value="1"/>
</dbReference>
<dbReference type="EMBL" id="JBHTIR010002217">
    <property type="protein sequence ID" value="MFD0853500.1"/>
    <property type="molecule type" value="Genomic_DNA"/>
</dbReference>
<evidence type="ECO:0000256" key="1">
    <source>
        <dbReference type="ARBA" id="ARBA00023015"/>
    </source>
</evidence>
<keyword evidence="6" id="KW-1185">Reference proteome</keyword>
<evidence type="ECO:0000256" key="3">
    <source>
        <dbReference type="ARBA" id="ARBA00023163"/>
    </source>
</evidence>
<keyword evidence="3" id="KW-0804">Transcription</keyword>
<proteinExistence type="predicted"/>
<dbReference type="InterPro" id="IPR018060">
    <property type="entry name" value="HTH_AraC"/>
</dbReference>
<dbReference type="InterPro" id="IPR020449">
    <property type="entry name" value="Tscrpt_reg_AraC-type_HTH"/>
</dbReference>
<accession>A0ABW3CHT6</accession>
<sequence length="41" mass="4536">MGAIAARWSFTSASHFSQAFRSAYGLSPRQFRQECATGHTD</sequence>
<dbReference type="PRINTS" id="PR00032">
    <property type="entry name" value="HTHARAC"/>
</dbReference>
<dbReference type="InterPro" id="IPR009057">
    <property type="entry name" value="Homeodomain-like_sf"/>
</dbReference>
<dbReference type="Proteomes" id="UP001597083">
    <property type="component" value="Unassembled WGS sequence"/>
</dbReference>
<evidence type="ECO:0000313" key="6">
    <source>
        <dbReference type="Proteomes" id="UP001597083"/>
    </source>
</evidence>